<name>A0A6B2R0P0_9BURK</name>
<dbReference type="EMBL" id="JAAGRN010000006">
    <property type="protein sequence ID" value="NDY83703.1"/>
    <property type="molecule type" value="Genomic_DNA"/>
</dbReference>
<gene>
    <name evidence="2" type="ORF">G3I67_10705</name>
</gene>
<feature type="region of interest" description="Disordered" evidence="1">
    <location>
        <begin position="1"/>
        <end position="34"/>
    </location>
</feature>
<evidence type="ECO:0000256" key="1">
    <source>
        <dbReference type="SAM" id="MobiDB-lite"/>
    </source>
</evidence>
<proteinExistence type="predicted"/>
<feature type="compositionally biased region" description="Basic and acidic residues" evidence="1">
    <location>
        <begin position="1"/>
        <end position="10"/>
    </location>
</feature>
<accession>A0A6B2R0P0</accession>
<reference evidence="2" key="1">
    <citation type="submission" date="2020-02" db="EMBL/GenBank/DDBJ databases">
        <authorList>
            <person name="Chen W.-M."/>
        </authorList>
    </citation>
    <scope>NUCLEOTIDE SEQUENCE</scope>
    <source>
        <strain evidence="2">NBD-18</strain>
    </source>
</reference>
<dbReference type="AlphaFoldDB" id="A0A6B2R0P0"/>
<dbReference type="RefSeq" id="WP_163655148.1">
    <property type="nucleotide sequence ID" value="NZ_JAAGRN010000006.1"/>
</dbReference>
<protein>
    <submittedName>
        <fullName evidence="2">Uncharacterized protein</fullName>
    </submittedName>
</protein>
<comment type="caution">
    <text evidence="2">The sequence shown here is derived from an EMBL/GenBank/DDBJ whole genome shotgun (WGS) entry which is preliminary data.</text>
</comment>
<organism evidence="2">
    <name type="scientific">Sheuella amnicola</name>
    <dbReference type="NCBI Taxonomy" id="2707330"/>
    <lineage>
        <taxon>Bacteria</taxon>
        <taxon>Pseudomonadati</taxon>
        <taxon>Pseudomonadota</taxon>
        <taxon>Betaproteobacteria</taxon>
        <taxon>Burkholderiales</taxon>
        <taxon>Alcaligenaceae</taxon>
        <taxon>Sheuella</taxon>
    </lineage>
</organism>
<evidence type="ECO:0000313" key="2">
    <source>
        <dbReference type="EMBL" id="NDY83703.1"/>
    </source>
</evidence>
<sequence length="133" mass="16024">MTKRDFEKIKRSNYGPFYPDPNPHNEVSPSKDNREEFVCSVPNDQAIDPDFRSRVKYLESLVKHVASEKFSIKSSDSQKKIFFELRDLHETIFIDNYVKNYLGSELYRKVIKIIEMYGLWERDWRRSRNIRIV</sequence>